<dbReference type="NCBIfam" id="TIGR01082">
    <property type="entry name" value="murC"/>
    <property type="match status" value="1"/>
</dbReference>
<comment type="subcellular location">
    <subcellularLocation>
        <location evidence="1 14">Cytoplasm</location>
    </subcellularLocation>
</comment>
<keyword evidence="6 14" id="KW-0132">Cell division</keyword>
<accession>A0A4R6C894</accession>
<dbReference type="InterPro" id="IPR036615">
    <property type="entry name" value="Mur_ligase_C_dom_sf"/>
</dbReference>
<dbReference type="GO" id="GO:0005737">
    <property type="term" value="C:cytoplasm"/>
    <property type="evidence" value="ECO:0007669"/>
    <property type="project" value="UniProtKB-SubCell"/>
</dbReference>
<evidence type="ECO:0000256" key="3">
    <source>
        <dbReference type="ARBA" id="ARBA00012211"/>
    </source>
</evidence>
<dbReference type="InterPro" id="IPR036565">
    <property type="entry name" value="Mur-like_cat_sf"/>
</dbReference>
<comment type="pathway">
    <text evidence="2 14">Cell wall biogenesis; peptidoglycan biosynthesis.</text>
</comment>
<dbReference type="Gene3D" id="3.40.50.720">
    <property type="entry name" value="NAD(P)-binding Rossmann-like Domain"/>
    <property type="match status" value="1"/>
</dbReference>
<dbReference type="PANTHER" id="PTHR43445:SF3">
    <property type="entry name" value="UDP-N-ACETYLMURAMATE--L-ALANINE LIGASE"/>
    <property type="match status" value="1"/>
</dbReference>
<evidence type="ECO:0000259" key="17">
    <source>
        <dbReference type="Pfam" id="PF08245"/>
    </source>
</evidence>
<dbReference type="InterPro" id="IPR000713">
    <property type="entry name" value="Mur_ligase_N"/>
</dbReference>
<evidence type="ECO:0000256" key="13">
    <source>
        <dbReference type="ARBA" id="ARBA00047833"/>
    </source>
</evidence>
<dbReference type="EMBL" id="SDQG01000001">
    <property type="protein sequence ID" value="TDM18611.1"/>
    <property type="molecule type" value="Genomic_DNA"/>
</dbReference>
<comment type="similarity">
    <text evidence="14">Belongs to the MurCDEF family.</text>
</comment>
<comment type="catalytic activity">
    <reaction evidence="13 14">
        <text>UDP-N-acetyl-alpha-D-muramate + L-alanine + ATP = UDP-N-acetyl-alpha-D-muramoyl-L-alanine + ADP + phosphate + H(+)</text>
        <dbReference type="Rhea" id="RHEA:23372"/>
        <dbReference type="ChEBI" id="CHEBI:15378"/>
        <dbReference type="ChEBI" id="CHEBI:30616"/>
        <dbReference type="ChEBI" id="CHEBI:43474"/>
        <dbReference type="ChEBI" id="CHEBI:57972"/>
        <dbReference type="ChEBI" id="CHEBI:70757"/>
        <dbReference type="ChEBI" id="CHEBI:83898"/>
        <dbReference type="ChEBI" id="CHEBI:456216"/>
        <dbReference type="EC" id="6.3.2.8"/>
    </reaction>
</comment>
<reference evidence="18 19" key="1">
    <citation type="submission" date="2019-01" db="EMBL/GenBank/DDBJ databases">
        <title>Draft genome sequences of Macrococcus caseolyticus, Macrococcus canis, Macrococcus bohemicus and Macrococcus goetzii.</title>
        <authorList>
            <person name="Mazhar S."/>
            <person name="Altermann E."/>
            <person name="Hill C."/>
            <person name="Mcauliffe O."/>
        </authorList>
    </citation>
    <scope>NUCLEOTIDE SEQUENCE [LARGE SCALE GENOMIC DNA]</scope>
    <source>
        <strain evidence="18 19">DPC7162</strain>
    </source>
</reference>
<keyword evidence="12 14" id="KW-0961">Cell wall biogenesis/degradation</keyword>
<feature type="domain" description="Mur ligase central" evidence="17">
    <location>
        <begin position="106"/>
        <end position="274"/>
    </location>
</feature>
<dbReference type="InterPro" id="IPR004101">
    <property type="entry name" value="Mur_ligase_C"/>
</dbReference>
<dbReference type="InterPro" id="IPR013221">
    <property type="entry name" value="Mur_ligase_cen"/>
</dbReference>
<dbReference type="GO" id="GO:0008360">
    <property type="term" value="P:regulation of cell shape"/>
    <property type="evidence" value="ECO:0007669"/>
    <property type="project" value="UniProtKB-KW"/>
</dbReference>
<dbReference type="GO" id="GO:0071555">
    <property type="term" value="P:cell wall organization"/>
    <property type="evidence" value="ECO:0007669"/>
    <property type="project" value="UniProtKB-KW"/>
</dbReference>
<keyword evidence="7 14" id="KW-0547">Nucleotide-binding</keyword>
<keyword evidence="5 14" id="KW-0436">Ligase</keyword>
<evidence type="ECO:0000256" key="6">
    <source>
        <dbReference type="ARBA" id="ARBA00022618"/>
    </source>
</evidence>
<dbReference type="GO" id="GO:0005524">
    <property type="term" value="F:ATP binding"/>
    <property type="evidence" value="ECO:0007669"/>
    <property type="project" value="UniProtKB-UniRule"/>
</dbReference>
<dbReference type="AlphaFoldDB" id="A0A4R6C894"/>
<comment type="caution">
    <text evidence="18">The sequence shown here is derived from an EMBL/GenBank/DDBJ whole genome shotgun (WGS) entry which is preliminary data.</text>
</comment>
<organism evidence="18 19">
    <name type="scientific">Macrococcoides canis</name>
    <dbReference type="NCBI Taxonomy" id="1855823"/>
    <lineage>
        <taxon>Bacteria</taxon>
        <taxon>Bacillati</taxon>
        <taxon>Bacillota</taxon>
        <taxon>Bacilli</taxon>
        <taxon>Bacillales</taxon>
        <taxon>Staphylococcaceae</taxon>
        <taxon>Macrococcoides</taxon>
    </lineage>
</organism>
<dbReference type="InterPro" id="IPR050061">
    <property type="entry name" value="MurCDEF_pg_biosynth"/>
</dbReference>
<dbReference type="GO" id="GO:0008763">
    <property type="term" value="F:UDP-N-acetylmuramate-L-alanine ligase activity"/>
    <property type="evidence" value="ECO:0007669"/>
    <property type="project" value="UniProtKB-UniRule"/>
</dbReference>
<proteinExistence type="inferred from homology"/>
<dbReference type="Proteomes" id="UP000294865">
    <property type="component" value="Unassembled WGS sequence"/>
</dbReference>
<dbReference type="SUPFAM" id="SSF53623">
    <property type="entry name" value="MurD-like peptide ligases, catalytic domain"/>
    <property type="match status" value="1"/>
</dbReference>
<keyword evidence="11 14" id="KW-0131">Cell cycle</keyword>
<gene>
    <name evidence="14" type="primary">murC</name>
    <name evidence="18" type="ORF">ETI04_03725</name>
</gene>
<dbReference type="SUPFAM" id="SSF53244">
    <property type="entry name" value="MurD-like peptide ligases, peptide-binding domain"/>
    <property type="match status" value="1"/>
</dbReference>
<sequence length="431" mass="48160">MTLYHFVGIKGSGMSALAQILFDMGETVQGSDIEKEFFTEKALRDKGITILPFNQENIKEGMTIIAGNAFNDDHEEIVRAHELGLPVTRYHDFLGNFMGQYTSVAVTGSHGKTSTTGLLSHVMNGDKKTSYLIGDGTGMGMPGSEYFAFEACEYRRHFLSYSPDYAIITNIDFDHPDYFASMSDVFNAFQEMTKKVKKAIVACGDDENLRDIEADIPIYYYGFKEDNKVIAKNMKTTPQGTQFEVYIDDELLDTFVTPMYGDHQVLNALAVITICHLEGLDNAAVKHALSTFGGVKRRFSEKVQDEQILIDDYAHHPTEIKATLQSAHLKYPERKVIAVFQPHTFSRTSAFLDDFANSLKLADKVYLCDIFGSAREDSGELTIGDLQILIPGAELINESNVNLLKQYEDAVIIFMGAGDIQKIQAAYEKLK</sequence>
<dbReference type="GO" id="GO:0009252">
    <property type="term" value="P:peptidoglycan biosynthetic process"/>
    <property type="evidence" value="ECO:0007669"/>
    <property type="project" value="UniProtKB-UniRule"/>
</dbReference>
<dbReference type="Pfam" id="PF08245">
    <property type="entry name" value="Mur_ligase_M"/>
    <property type="match status" value="1"/>
</dbReference>
<feature type="domain" description="Mur ligase N-terminal catalytic" evidence="15">
    <location>
        <begin position="4"/>
        <end position="101"/>
    </location>
</feature>
<evidence type="ECO:0000256" key="4">
    <source>
        <dbReference type="ARBA" id="ARBA00022490"/>
    </source>
</evidence>
<dbReference type="GO" id="GO:0051301">
    <property type="term" value="P:cell division"/>
    <property type="evidence" value="ECO:0007669"/>
    <property type="project" value="UniProtKB-KW"/>
</dbReference>
<dbReference type="Pfam" id="PF02875">
    <property type="entry name" value="Mur_ligase_C"/>
    <property type="match status" value="1"/>
</dbReference>
<protein>
    <recommendedName>
        <fullName evidence="3 14">UDP-N-acetylmuramate--L-alanine ligase</fullName>
        <ecNumber evidence="3 14">6.3.2.8</ecNumber>
    </recommendedName>
    <alternativeName>
        <fullName evidence="14">UDP-N-acetylmuramoyl-L-alanine synthetase</fullName>
    </alternativeName>
</protein>
<evidence type="ECO:0000256" key="2">
    <source>
        <dbReference type="ARBA" id="ARBA00004752"/>
    </source>
</evidence>
<dbReference type="RefSeq" id="WP_133419185.1">
    <property type="nucleotide sequence ID" value="NZ_JAXJTW010000104.1"/>
</dbReference>
<keyword evidence="9 14" id="KW-0133">Cell shape</keyword>
<evidence type="ECO:0000256" key="12">
    <source>
        <dbReference type="ARBA" id="ARBA00023316"/>
    </source>
</evidence>
<feature type="domain" description="Mur ligase C-terminal" evidence="16">
    <location>
        <begin position="298"/>
        <end position="387"/>
    </location>
</feature>
<keyword evidence="8 14" id="KW-0067">ATP-binding</keyword>
<evidence type="ECO:0000256" key="11">
    <source>
        <dbReference type="ARBA" id="ARBA00023306"/>
    </source>
</evidence>
<evidence type="ECO:0000313" key="18">
    <source>
        <dbReference type="EMBL" id="TDM18611.1"/>
    </source>
</evidence>
<dbReference type="EC" id="6.3.2.8" evidence="3 14"/>
<evidence type="ECO:0000256" key="7">
    <source>
        <dbReference type="ARBA" id="ARBA00022741"/>
    </source>
</evidence>
<dbReference type="UniPathway" id="UPA00219"/>
<evidence type="ECO:0000313" key="19">
    <source>
        <dbReference type="Proteomes" id="UP000294865"/>
    </source>
</evidence>
<comment type="function">
    <text evidence="14">Cell wall formation.</text>
</comment>
<evidence type="ECO:0000256" key="14">
    <source>
        <dbReference type="HAMAP-Rule" id="MF_00046"/>
    </source>
</evidence>
<evidence type="ECO:0000256" key="5">
    <source>
        <dbReference type="ARBA" id="ARBA00022598"/>
    </source>
</evidence>
<feature type="binding site" evidence="14">
    <location>
        <begin position="108"/>
        <end position="114"/>
    </location>
    <ligand>
        <name>ATP</name>
        <dbReference type="ChEBI" id="CHEBI:30616"/>
    </ligand>
</feature>
<dbReference type="Pfam" id="PF01225">
    <property type="entry name" value="Mur_ligase"/>
    <property type="match status" value="1"/>
</dbReference>
<evidence type="ECO:0000256" key="1">
    <source>
        <dbReference type="ARBA" id="ARBA00004496"/>
    </source>
</evidence>
<keyword evidence="10 14" id="KW-0573">Peptidoglycan synthesis</keyword>
<dbReference type="InterPro" id="IPR005758">
    <property type="entry name" value="UDP-N-AcMur_Ala_ligase_MurC"/>
</dbReference>
<evidence type="ECO:0000259" key="16">
    <source>
        <dbReference type="Pfam" id="PF02875"/>
    </source>
</evidence>
<name>A0A4R6C894_9STAP</name>
<dbReference type="Gene3D" id="3.90.190.20">
    <property type="entry name" value="Mur ligase, C-terminal domain"/>
    <property type="match status" value="1"/>
</dbReference>
<dbReference type="PANTHER" id="PTHR43445">
    <property type="entry name" value="UDP-N-ACETYLMURAMATE--L-ALANINE LIGASE-RELATED"/>
    <property type="match status" value="1"/>
</dbReference>
<evidence type="ECO:0000256" key="10">
    <source>
        <dbReference type="ARBA" id="ARBA00022984"/>
    </source>
</evidence>
<evidence type="ECO:0000259" key="15">
    <source>
        <dbReference type="Pfam" id="PF01225"/>
    </source>
</evidence>
<dbReference type="Gene3D" id="3.40.1190.10">
    <property type="entry name" value="Mur-like, catalytic domain"/>
    <property type="match status" value="1"/>
</dbReference>
<dbReference type="SUPFAM" id="SSF51984">
    <property type="entry name" value="MurCD N-terminal domain"/>
    <property type="match status" value="1"/>
</dbReference>
<keyword evidence="4 14" id="KW-0963">Cytoplasm</keyword>
<evidence type="ECO:0000256" key="8">
    <source>
        <dbReference type="ARBA" id="ARBA00022840"/>
    </source>
</evidence>
<dbReference type="HAMAP" id="MF_00046">
    <property type="entry name" value="MurC"/>
    <property type="match status" value="1"/>
</dbReference>
<evidence type="ECO:0000256" key="9">
    <source>
        <dbReference type="ARBA" id="ARBA00022960"/>
    </source>
</evidence>